<feature type="domain" description="PucR C-terminal helix-turn-helix" evidence="2">
    <location>
        <begin position="421"/>
        <end position="479"/>
    </location>
</feature>
<dbReference type="Pfam" id="PF13556">
    <property type="entry name" value="HTH_30"/>
    <property type="match status" value="1"/>
</dbReference>
<dbReference type="PANTHER" id="PTHR33744:SF1">
    <property type="entry name" value="DNA-BINDING TRANSCRIPTIONAL ACTIVATOR ADER"/>
    <property type="match status" value="1"/>
</dbReference>
<evidence type="ECO:0000259" key="2">
    <source>
        <dbReference type="Pfam" id="PF13556"/>
    </source>
</evidence>
<dbReference type="AlphaFoldDB" id="A0A3Q9BLL6"/>
<dbReference type="Gene3D" id="3.30.450.40">
    <property type="match status" value="1"/>
</dbReference>
<organism evidence="4 5">
    <name type="scientific">Jeotgalibaca ciconiae</name>
    <dbReference type="NCBI Taxonomy" id="2496265"/>
    <lineage>
        <taxon>Bacteria</taxon>
        <taxon>Bacillati</taxon>
        <taxon>Bacillota</taxon>
        <taxon>Bacilli</taxon>
        <taxon>Lactobacillales</taxon>
        <taxon>Carnobacteriaceae</taxon>
        <taxon>Jeotgalibaca</taxon>
    </lineage>
</organism>
<evidence type="ECO:0000313" key="4">
    <source>
        <dbReference type="EMBL" id="AZP04775.1"/>
    </source>
</evidence>
<proteinExistence type="inferred from homology"/>
<evidence type="ECO:0000256" key="1">
    <source>
        <dbReference type="ARBA" id="ARBA00006754"/>
    </source>
</evidence>
<name>A0A3Q9BLL6_9LACT</name>
<keyword evidence="5" id="KW-1185">Reference proteome</keyword>
<dbReference type="InterPro" id="IPR051448">
    <property type="entry name" value="CdaR-like_regulators"/>
</dbReference>
<dbReference type="PANTHER" id="PTHR33744">
    <property type="entry name" value="CARBOHYDRATE DIACID REGULATOR"/>
    <property type="match status" value="1"/>
</dbReference>
<dbReference type="InterPro" id="IPR025736">
    <property type="entry name" value="PucR_C-HTH_dom"/>
</dbReference>
<protein>
    <recommendedName>
        <fullName evidence="6">PucR family transcriptional regulator</fullName>
    </recommendedName>
</protein>
<feature type="domain" description="CdaR GGDEF-like" evidence="3">
    <location>
        <begin position="229"/>
        <end position="366"/>
    </location>
</feature>
<dbReference type="Proteomes" id="UP000273326">
    <property type="component" value="Chromosome"/>
</dbReference>
<evidence type="ECO:0000259" key="3">
    <source>
        <dbReference type="Pfam" id="PF17853"/>
    </source>
</evidence>
<dbReference type="EMBL" id="CP034465">
    <property type="protein sequence ID" value="AZP04775.1"/>
    <property type="molecule type" value="Genomic_DNA"/>
</dbReference>
<dbReference type="InterPro" id="IPR029016">
    <property type="entry name" value="GAF-like_dom_sf"/>
</dbReference>
<dbReference type="Pfam" id="PF17853">
    <property type="entry name" value="GGDEF_2"/>
    <property type="match status" value="1"/>
</dbReference>
<dbReference type="KEGG" id="jeh:EJN90_09080"/>
<dbReference type="InterPro" id="IPR041522">
    <property type="entry name" value="CdaR_GGDEF"/>
</dbReference>
<sequence length="490" mass="57238">MYKAHRYFGTIPENMIALSNELGLPLIKLPYGLSFSKIMSRLMEELSDKFDSLNKESLDIHTQFFNISLHGGGLQQISLTLAKLCKSSVLLLDRNWALLHWTNNPDRPHQLADWISLEKNEIPFSEEFIQSFPPEFEKLQKPIVRLFSIDENKQEFQCTVLSVYFQSKHYGFIVLWEPSDKLNEHSYIALENGAMAFSLERIRNDEVERARNRIRRDLFDELLLGKITSKETLSNLADLHGINLDLNYTAIVFPIVFLEHRKEKDLVLRNQLENVTMKQLLNYFDHLATETKESEIIFSRKKHIIVLVGSKTNMKVTYLKKYAEFILKKVESAIPTISATASIGKTVTHISQINESFHQAQETMRLSENSLSTKENKIAHFDDFIVQYFLVNNIKKEEMNHYFQQTLGILFQYDRKNQSELIETLESLITYRFNIAESARALFIHRSTLLYRMEKIESILEIDLKDAEEVLKLQLALKIYQLLDLKNMSR</sequence>
<dbReference type="Gene3D" id="1.10.10.2840">
    <property type="entry name" value="PucR C-terminal helix-turn-helix domain"/>
    <property type="match status" value="1"/>
</dbReference>
<accession>A0A3Q9BLL6</accession>
<reference evidence="5" key="1">
    <citation type="submission" date="2018-12" db="EMBL/GenBank/DDBJ databases">
        <title>Complete genome sequencing of Jeotgalibaca sp. H21T32.</title>
        <authorList>
            <person name="Bae J.-W."/>
            <person name="Lee S.-Y."/>
        </authorList>
    </citation>
    <scope>NUCLEOTIDE SEQUENCE [LARGE SCALE GENOMIC DNA]</scope>
    <source>
        <strain evidence="5">H21T32</strain>
    </source>
</reference>
<gene>
    <name evidence="4" type="ORF">EJN90_09080</name>
</gene>
<dbReference type="InterPro" id="IPR042070">
    <property type="entry name" value="PucR_C-HTH_sf"/>
</dbReference>
<evidence type="ECO:0000313" key="5">
    <source>
        <dbReference type="Proteomes" id="UP000273326"/>
    </source>
</evidence>
<comment type="similarity">
    <text evidence="1">Belongs to the CdaR family.</text>
</comment>
<dbReference type="OrthoDB" id="142218at2"/>
<evidence type="ECO:0008006" key="6">
    <source>
        <dbReference type="Google" id="ProtNLM"/>
    </source>
</evidence>